<evidence type="ECO:0000313" key="1">
    <source>
        <dbReference type="EMBL" id="RIW27622.1"/>
    </source>
</evidence>
<dbReference type="OrthoDB" id="2893405at2"/>
<dbReference type="Proteomes" id="UP000265801">
    <property type="component" value="Unassembled WGS sequence"/>
</dbReference>
<name>A0A3A1QLX8_9BACI</name>
<comment type="caution">
    <text evidence="1">The sequence shown here is derived from an EMBL/GenBank/DDBJ whole genome shotgun (WGS) entry which is preliminary data.</text>
</comment>
<keyword evidence="2" id="KW-1185">Reference proteome</keyword>
<dbReference type="AlphaFoldDB" id="A0A3A1QLX8"/>
<evidence type="ECO:0000313" key="2">
    <source>
        <dbReference type="Proteomes" id="UP000265801"/>
    </source>
</evidence>
<dbReference type="RefSeq" id="WP_119549624.1">
    <property type="nucleotide sequence ID" value="NZ_QXIR01000053.1"/>
</dbReference>
<reference evidence="1 2" key="1">
    <citation type="submission" date="2018-09" db="EMBL/GenBank/DDBJ databases">
        <title>Bacillus saliacetes sp. nov., isolated from Thai shrimp paste (Ka-pi).</title>
        <authorList>
            <person name="Daroonpunt R."/>
            <person name="Tanasupawat S."/>
            <person name="Yiamsombut S."/>
        </authorList>
    </citation>
    <scope>NUCLEOTIDE SEQUENCE [LARGE SCALE GENOMIC DNA]</scope>
    <source>
        <strain evidence="1 2">SKP7-4</strain>
    </source>
</reference>
<proteinExistence type="predicted"/>
<gene>
    <name evidence="1" type="ORF">D3H55_22805</name>
</gene>
<dbReference type="EMBL" id="QXIR01000053">
    <property type="protein sequence ID" value="RIW27622.1"/>
    <property type="molecule type" value="Genomic_DNA"/>
</dbReference>
<organism evidence="1 2">
    <name type="scientific">Bacillus salacetis</name>
    <dbReference type="NCBI Taxonomy" id="2315464"/>
    <lineage>
        <taxon>Bacteria</taxon>
        <taxon>Bacillati</taxon>
        <taxon>Bacillota</taxon>
        <taxon>Bacilli</taxon>
        <taxon>Bacillales</taxon>
        <taxon>Bacillaceae</taxon>
        <taxon>Bacillus</taxon>
    </lineage>
</organism>
<accession>A0A3A1QLX8</accession>
<sequence length="83" mass="9805">MLLYHPLRKTYDDLAFVFQYRFDGEHGTLIETDRELFAGQIVILKDISEYAIIVDKVWEENGEKYFSHKSAENVIVRARVPKK</sequence>
<protein>
    <submittedName>
        <fullName evidence="1">Uncharacterized protein</fullName>
    </submittedName>
</protein>